<dbReference type="PANTHER" id="PTHR11365:SF23">
    <property type="entry name" value="HYPOTHETICAL 5-OXOPROLINASE (EUROFUNG)-RELATED"/>
    <property type="match status" value="1"/>
</dbReference>
<dbReference type="GO" id="GO:0006749">
    <property type="term" value="P:glutathione metabolic process"/>
    <property type="evidence" value="ECO:0007669"/>
    <property type="project" value="TreeGrafter"/>
</dbReference>
<organism evidence="2 3">
    <name type="scientific">Tectimicrobiota bacterium</name>
    <dbReference type="NCBI Taxonomy" id="2528274"/>
    <lineage>
        <taxon>Bacteria</taxon>
        <taxon>Pseudomonadati</taxon>
        <taxon>Nitrospinota/Tectimicrobiota group</taxon>
        <taxon>Candidatus Tectimicrobiota</taxon>
    </lineage>
</organism>
<dbReference type="InterPro" id="IPR003692">
    <property type="entry name" value="Hydantoinase_B"/>
</dbReference>
<gene>
    <name evidence="2" type="ORF">HYZ11_04770</name>
</gene>
<dbReference type="EMBL" id="JACPUR010000013">
    <property type="protein sequence ID" value="MBI3126898.1"/>
    <property type="molecule type" value="Genomic_DNA"/>
</dbReference>
<feature type="domain" description="Hydantoinase B/oxoprolinase" evidence="1">
    <location>
        <begin position="2"/>
        <end position="555"/>
    </location>
</feature>
<dbReference type="GO" id="GO:0017168">
    <property type="term" value="F:5-oxoprolinase (ATP-hydrolyzing) activity"/>
    <property type="evidence" value="ECO:0007669"/>
    <property type="project" value="TreeGrafter"/>
</dbReference>
<protein>
    <submittedName>
        <fullName evidence="2">Hydantoinase B/oxoprolinase family protein</fullName>
    </submittedName>
</protein>
<dbReference type="PANTHER" id="PTHR11365">
    <property type="entry name" value="5-OXOPROLINASE RELATED"/>
    <property type="match status" value="1"/>
</dbReference>
<reference evidence="2" key="1">
    <citation type="submission" date="2020-07" db="EMBL/GenBank/DDBJ databases">
        <title>Huge and variable diversity of episymbiotic CPR bacteria and DPANN archaea in groundwater ecosystems.</title>
        <authorList>
            <person name="He C.Y."/>
            <person name="Keren R."/>
            <person name="Whittaker M."/>
            <person name="Farag I.F."/>
            <person name="Doudna J."/>
            <person name="Cate J.H.D."/>
            <person name="Banfield J.F."/>
        </authorList>
    </citation>
    <scope>NUCLEOTIDE SEQUENCE</scope>
    <source>
        <strain evidence="2">NC_groundwater_763_Ag_S-0.2um_68_21</strain>
    </source>
</reference>
<dbReference type="Proteomes" id="UP000782312">
    <property type="component" value="Unassembled WGS sequence"/>
</dbReference>
<dbReference type="Pfam" id="PF02538">
    <property type="entry name" value="Hydantoinase_B"/>
    <property type="match status" value="1"/>
</dbReference>
<evidence type="ECO:0000259" key="1">
    <source>
        <dbReference type="Pfam" id="PF02538"/>
    </source>
</evidence>
<name>A0A932MMN8_UNCTE</name>
<accession>A0A932MMN8</accession>
<dbReference type="AlphaFoldDB" id="A0A932MMN8"/>
<comment type="caution">
    <text evidence="2">The sequence shown here is derived from an EMBL/GenBank/DDBJ whole genome shotgun (WGS) entry which is preliminary data.</text>
</comment>
<dbReference type="InterPro" id="IPR045079">
    <property type="entry name" value="Oxoprolinase-like"/>
</dbReference>
<sequence>MNPVQFEVIWHRILQLADEMGIHYLRCSGSQTVVTGNDGATAVMLPDTSLVAIGPYIATQSNVLPLIVQSVQRMCAENPGIGEGDVFICNDPYCGAIHHADVAVVAPVFAEGKLIAWLGVSGHQLDIGGMEAGGFAIHAVDTHQEGLRIPPVKIVERGRLREDIFRWVINQVRDPLVGLDVKAQLAAIAVGERGLKALARRYGEAVGEVMRGSIDYVERRFRERLRSLPDGEWKEVQFIDHDGHAPDIYRIELKLTKKGDRLIFDYTGTSRNARGLINSAYSGLLAGVLCGTYIQLAYDLPWNKGIHNCIEIVTESGTVNNCAYPAPCSMATISAVIVTIDTVFGAIGRMLLASEELRGEAMAMWTGSSMGPIVAGTSQHGHPFVYTEMSHFAGGGGARTGRDGVDTGGIVFNTTPNVSNVEEIENDFPLLYLFRRHLSDSGGPGKFRGGMSAELAYVAWRAPEGRLEGSFAGTGGEMPNAIGLSGGLPGAAIRLIGISESGVHDALERGEMPPSRLEDIPGRRKALPVKHPRRAFGRNEVWYHNWQGAAGYGDPIERSPEAVRRDLEGGAVSPACARDVYGIVLTPDGRVDKAGTRAQREELRRLRLGGRAPRPMGFEPPVGARRIGEALWLAGGRTLCGRCGEALGTAAEPLKAARVISGPTEEAGPVRGEMYQALYGRRLFSLRREVCPGCGVQHEARVIMEGAPLPYVRLEED</sequence>
<evidence type="ECO:0000313" key="2">
    <source>
        <dbReference type="EMBL" id="MBI3126898.1"/>
    </source>
</evidence>
<dbReference type="GO" id="GO:0005829">
    <property type="term" value="C:cytosol"/>
    <property type="evidence" value="ECO:0007669"/>
    <property type="project" value="TreeGrafter"/>
</dbReference>
<evidence type="ECO:0000313" key="3">
    <source>
        <dbReference type="Proteomes" id="UP000782312"/>
    </source>
</evidence>
<proteinExistence type="predicted"/>